<keyword evidence="3" id="KW-0238">DNA-binding</keyword>
<dbReference type="InterPro" id="IPR014284">
    <property type="entry name" value="RNA_pol_sigma-70_dom"/>
</dbReference>
<evidence type="ECO:0000259" key="5">
    <source>
        <dbReference type="Pfam" id="PF04542"/>
    </source>
</evidence>
<keyword evidence="4" id="KW-0804">Transcription</keyword>
<dbReference type="SUPFAM" id="SSF88946">
    <property type="entry name" value="Sigma2 domain of RNA polymerase sigma factors"/>
    <property type="match status" value="1"/>
</dbReference>
<evidence type="ECO:0000256" key="4">
    <source>
        <dbReference type="ARBA" id="ARBA00023163"/>
    </source>
</evidence>
<dbReference type="GO" id="GO:0016987">
    <property type="term" value="F:sigma factor activity"/>
    <property type="evidence" value="ECO:0007669"/>
    <property type="project" value="UniProtKB-KW"/>
</dbReference>
<dbReference type="InterPro" id="IPR039425">
    <property type="entry name" value="RNA_pol_sigma-70-like"/>
</dbReference>
<keyword evidence="7" id="KW-1185">Reference proteome</keyword>
<evidence type="ECO:0000313" key="6">
    <source>
        <dbReference type="EMBL" id="TWT57508.1"/>
    </source>
</evidence>
<dbReference type="GO" id="GO:0003677">
    <property type="term" value="F:DNA binding"/>
    <property type="evidence" value="ECO:0007669"/>
    <property type="project" value="UniProtKB-KW"/>
</dbReference>
<keyword evidence="2" id="KW-0731">Sigma factor</keyword>
<dbReference type="Gene3D" id="1.10.1740.10">
    <property type="match status" value="1"/>
</dbReference>
<dbReference type="PANTHER" id="PTHR43133">
    <property type="entry name" value="RNA POLYMERASE ECF-TYPE SIGMA FACTO"/>
    <property type="match status" value="1"/>
</dbReference>
<dbReference type="EMBL" id="SIHI01000001">
    <property type="protein sequence ID" value="TWT57508.1"/>
    <property type="molecule type" value="Genomic_DNA"/>
</dbReference>
<accession>A0A5C5X3X6</accession>
<keyword evidence="1" id="KW-0805">Transcription regulation</keyword>
<evidence type="ECO:0000256" key="3">
    <source>
        <dbReference type="ARBA" id="ARBA00023125"/>
    </source>
</evidence>
<dbReference type="OrthoDB" id="254728at2"/>
<name>A0A5C5X3X6_9PLAN</name>
<dbReference type="PANTHER" id="PTHR43133:SF8">
    <property type="entry name" value="RNA POLYMERASE SIGMA FACTOR HI_1459-RELATED"/>
    <property type="match status" value="1"/>
</dbReference>
<organism evidence="6 7">
    <name type="scientific">Thalassoglobus neptunius</name>
    <dbReference type="NCBI Taxonomy" id="1938619"/>
    <lineage>
        <taxon>Bacteria</taxon>
        <taxon>Pseudomonadati</taxon>
        <taxon>Planctomycetota</taxon>
        <taxon>Planctomycetia</taxon>
        <taxon>Planctomycetales</taxon>
        <taxon>Planctomycetaceae</taxon>
        <taxon>Thalassoglobus</taxon>
    </lineage>
</organism>
<gene>
    <name evidence="6" type="ORF">KOR42_08690</name>
</gene>
<dbReference type="Proteomes" id="UP000317243">
    <property type="component" value="Unassembled WGS sequence"/>
</dbReference>
<feature type="domain" description="RNA polymerase sigma-70 region 2" evidence="5">
    <location>
        <begin position="41"/>
        <end position="109"/>
    </location>
</feature>
<dbReference type="GO" id="GO:0006352">
    <property type="term" value="P:DNA-templated transcription initiation"/>
    <property type="evidence" value="ECO:0007669"/>
    <property type="project" value="InterPro"/>
</dbReference>
<evidence type="ECO:0000313" key="7">
    <source>
        <dbReference type="Proteomes" id="UP000317243"/>
    </source>
</evidence>
<dbReference type="AlphaFoldDB" id="A0A5C5X3X6"/>
<sequence>MTAPNPDEFVSRFDAQPTRWSMVQRAHGESMAGGAEARQYLVMRYSAAIRGYVRAMTRSEDEADDLTQDVMVRLLQGDFAGADPSKGRFRDLLKVAVRNMTRNMWAKKKVRKTVDSDAAEVAPPSDDESEATWEDSWQRQVLDLTWNRLEDYQKTHPGSIAYTVLKLRTDFPDETSDELAARLSEKIGKTARADQTRQQLRRARVRFAEFLVAEVMDGIEVASQERIEDELIQLGLYDQVKEFLPSVWENLSKE</sequence>
<dbReference type="InterPro" id="IPR007627">
    <property type="entry name" value="RNA_pol_sigma70_r2"/>
</dbReference>
<protein>
    <submittedName>
        <fullName evidence="6">RNA polymerase sigma factor</fullName>
    </submittedName>
</protein>
<evidence type="ECO:0000256" key="1">
    <source>
        <dbReference type="ARBA" id="ARBA00023015"/>
    </source>
</evidence>
<reference evidence="6 7" key="1">
    <citation type="submission" date="2019-02" db="EMBL/GenBank/DDBJ databases">
        <title>Deep-cultivation of Planctomycetes and their phenomic and genomic characterization uncovers novel biology.</title>
        <authorList>
            <person name="Wiegand S."/>
            <person name="Jogler M."/>
            <person name="Boedeker C."/>
            <person name="Pinto D."/>
            <person name="Vollmers J."/>
            <person name="Rivas-Marin E."/>
            <person name="Kohn T."/>
            <person name="Peeters S.H."/>
            <person name="Heuer A."/>
            <person name="Rast P."/>
            <person name="Oberbeckmann S."/>
            <person name="Bunk B."/>
            <person name="Jeske O."/>
            <person name="Meyerdierks A."/>
            <person name="Storesund J.E."/>
            <person name="Kallscheuer N."/>
            <person name="Luecker S."/>
            <person name="Lage O.M."/>
            <person name="Pohl T."/>
            <person name="Merkel B.J."/>
            <person name="Hornburger P."/>
            <person name="Mueller R.-W."/>
            <person name="Bruemmer F."/>
            <person name="Labrenz M."/>
            <person name="Spormann A.M."/>
            <person name="Op Den Camp H."/>
            <person name="Overmann J."/>
            <person name="Amann R."/>
            <person name="Jetten M.S.M."/>
            <person name="Mascher T."/>
            <person name="Medema M.H."/>
            <person name="Devos D.P."/>
            <person name="Kaster A.-K."/>
            <person name="Ovreas L."/>
            <person name="Rohde M."/>
            <person name="Galperin M.Y."/>
            <person name="Jogler C."/>
        </authorList>
    </citation>
    <scope>NUCLEOTIDE SEQUENCE [LARGE SCALE GENOMIC DNA]</scope>
    <source>
        <strain evidence="6 7">KOR42</strain>
    </source>
</reference>
<comment type="caution">
    <text evidence="6">The sequence shown here is derived from an EMBL/GenBank/DDBJ whole genome shotgun (WGS) entry which is preliminary data.</text>
</comment>
<proteinExistence type="predicted"/>
<evidence type="ECO:0000256" key="2">
    <source>
        <dbReference type="ARBA" id="ARBA00023082"/>
    </source>
</evidence>
<dbReference type="Pfam" id="PF04542">
    <property type="entry name" value="Sigma70_r2"/>
    <property type="match status" value="1"/>
</dbReference>
<dbReference type="InterPro" id="IPR013325">
    <property type="entry name" value="RNA_pol_sigma_r2"/>
</dbReference>
<dbReference type="RefSeq" id="WP_146507337.1">
    <property type="nucleotide sequence ID" value="NZ_SIHI01000001.1"/>
</dbReference>
<dbReference type="NCBIfam" id="TIGR02937">
    <property type="entry name" value="sigma70-ECF"/>
    <property type="match status" value="1"/>
</dbReference>